<reference evidence="2 3" key="1">
    <citation type="submission" date="2023-07" db="EMBL/GenBank/DDBJ databases">
        <title>Micromonospora profundi TRM 95458 converts glycerol to a new osmotic compound.</title>
        <authorList>
            <person name="Lu D."/>
        </authorList>
    </citation>
    <scope>NUCLEOTIDE SEQUENCE [LARGE SCALE GENOMIC DNA]</scope>
    <source>
        <strain evidence="2 3">TRM95458</strain>
    </source>
</reference>
<evidence type="ECO:0000256" key="1">
    <source>
        <dbReference type="SAM" id="Coils"/>
    </source>
</evidence>
<feature type="coiled-coil region" evidence="1">
    <location>
        <begin position="8"/>
        <end position="42"/>
    </location>
</feature>
<name>A0AAJ6HXA9_9ACTN</name>
<proteinExistence type="predicted"/>
<keyword evidence="3" id="KW-1185">Reference proteome</keyword>
<dbReference type="KEGG" id="mprn:Q3V37_17915"/>
<organism evidence="2 3">
    <name type="scientific">Micromonospora profundi</name>
    <dbReference type="NCBI Taxonomy" id="1420889"/>
    <lineage>
        <taxon>Bacteria</taxon>
        <taxon>Bacillati</taxon>
        <taxon>Actinomycetota</taxon>
        <taxon>Actinomycetes</taxon>
        <taxon>Micromonosporales</taxon>
        <taxon>Micromonosporaceae</taxon>
        <taxon>Micromonospora</taxon>
    </lineage>
</organism>
<keyword evidence="1" id="KW-0175">Coiled coil</keyword>
<sequence length="64" mass="7864">MQREANFDRRVDERLQYLEQRVQFLEQELTRYQDMYARLRLGVFAASLDPDQLDWRSDGDQPQR</sequence>
<gene>
    <name evidence="2" type="ORF">Q3V37_17915</name>
</gene>
<evidence type="ECO:0000313" key="2">
    <source>
        <dbReference type="EMBL" id="WLS48965.1"/>
    </source>
</evidence>
<evidence type="ECO:0000313" key="3">
    <source>
        <dbReference type="Proteomes" id="UP001235874"/>
    </source>
</evidence>
<protein>
    <submittedName>
        <fullName evidence="2">Uncharacterized protein</fullName>
    </submittedName>
</protein>
<dbReference type="Proteomes" id="UP001235874">
    <property type="component" value="Chromosome"/>
</dbReference>
<dbReference type="RefSeq" id="WP_306274020.1">
    <property type="nucleotide sequence ID" value="NZ_CP130472.1"/>
</dbReference>
<dbReference type="AlphaFoldDB" id="A0AAJ6HXA9"/>
<accession>A0AAJ6HXA9</accession>
<dbReference type="EMBL" id="CP130472">
    <property type="protein sequence ID" value="WLS48965.1"/>
    <property type="molecule type" value="Genomic_DNA"/>
</dbReference>